<feature type="region of interest" description="Disordered" evidence="2">
    <location>
        <begin position="1"/>
        <end position="29"/>
    </location>
</feature>
<evidence type="ECO:0000259" key="5">
    <source>
        <dbReference type="PROSITE" id="PS50887"/>
    </source>
</evidence>
<evidence type="ECO:0000313" key="6">
    <source>
        <dbReference type="EMBL" id="EAR61224.1"/>
    </source>
</evidence>
<feature type="domain" description="GGDEF" evidence="5">
    <location>
        <begin position="310"/>
        <end position="442"/>
    </location>
</feature>
<accession>A0A7U8C6N3</accession>
<protein>
    <submittedName>
        <fullName evidence="6">PAS:GGDEF protein</fullName>
    </submittedName>
</protein>
<evidence type="ECO:0000313" key="7">
    <source>
        <dbReference type="Proteomes" id="UP000002171"/>
    </source>
</evidence>
<dbReference type="CDD" id="cd00130">
    <property type="entry name" value="PAS"/>
    <property type="match status" value="2"/>
</dbReference>
<dbReference type="InterPro" id="IPR029787">
    <property type="entry name" value="Nucleotide_cyclase"/>
</dbReference>
<dbReference type="Gene3D" id="3.30.450.20">
    <property type="entry name" value="PAS domain"/>
    <property type="match status" value="2"/>
</dbReference>
<dbReference type="SUPFAM" id="SSF55785">
    <property type="entry name" value="PYP-like sensor domain (PAS domain)"/>
    <property type="match status" value="2"/>
</dbReference>
<dbReference type="Pfam" id="PF13426">
    <property type="entry name" value="PAS_9"/>
    <property type="match status" value="1"/>
</dbReference>
<dbReference type="SUPFAM" id="SSF55073">
    <property type="entry name" value="Nucleotide cyclase"/>
    <property type="match status" value="1"/>
</dbReference>
<feature type="domain" description="PAC" evidence="4">
    <location>
        <begin position="226"/>
        <end position="278"/>
    </location>
</feature>
<feature type="domain" description="PAS" evidence="3">
    <location>
        <begin position="160"/>
        <end position="221"/>
    </location>
</feature>
<dbReference type="CDD" id="cd01949">
    <property type="entry name" value="GGDEF"/>
    <property type="match status" value="1"/>
</dbReference>
<dbReference type="InterPro" id="IPR052163">
    <property type="entry name" value="DGC-Regulatory_Protein"/>
</dbReference>
<dbReference type="EMBL" id="AAOW01000009">
    <property type="protein sequence ID" value="EAR61224.1"/>
    <property type="molecule type" value="Genomic_DNA"/>
</dbReference>
<dbReference type="OrthoDB" id="73375at2"/>
<dbReference type="InterPro" id="IPR043128">
    <property type="entry name" value="Rev_trsase/Diguanyl_cyclase"/>
</dbReference>
<proteinExistence type="predicted"/>
<dbReference type="InterPro" id="IPR000700">
    <property type="entry name" value="PAS-assoc_C"/>
</dbReference>
<comment type="caution">
    <text evidence="6">The sequence shown here is derived from an EMBL/GenBank/DDBJ whole genome shotgun (WGS) entry which is preliminary data.</text>
</comment>
<dbReference type="NCBIfam" id="TIGR00229">
    <property type="entry name" value="sensory_box"/>
    <property type="match status" value="1"/>
</dbReference>
<dbReference type="PROSITE" id="PS50887">
    <property type="entry name" value="GGDEF"/>
    <property type="match status" value="1"/>
</dbReference>
<dbReference type="Pfam" id="PF08448">
    <property type="entry name" value="PAS_4"/>
    <property type="match status" value="1"/>
</dbReference>
<sequence>MSNDQYPPSEPAQSSVKQAQARPKRESAHTTACQHIHLLEALPYPAWIKNRRAEYLYANKAYSELLGQPVHTIKGKTDRQIFPRHLHQQLAHSDAQVFKNKQTVELDDIVLFESKADKFWLSKSPLIDASQQTNGILGIMKPSATHQTNTQSLPDLALTAVRNSNEAVIITDDNFKIIFVNSAFSSITGYSQSEVINKPANEINTNWLAPEFMDSIQHNLHYHDYWEGEAWNRNKDGNLYSENIKISVARSPDRKVSHYIGQFTDNTEQRQAQEKLEFLAFHDPLTGLANRALFLDRVTRCIQMAERNKNHCAVIYLDLNDFKPLNDRYGHPFGDEVLKKVAEKLHNLVRKVDTVSRQGGDEFALLLEETTSVEGAILVAQKVITSLREPMQINDQTINIGASAGIAVYPDHGKSSEKLIGNADKAMYAAKFLGGNGYYLYK</sequence>
<dbReference type="PANTHER" id="PTHR46663:SF3">
    <property type="entry name" value="SLL0267 PROTEIN"/>
    <property type="match status" value="1"/>
</dbReference>
<dbReference type="AlphaFoldDB" id="A0A7U8C6N3"/>
<evidence type="ECO:0000256" key="2">
    <source>
        <dbReference type="SAM" id="MobiDB-lite"/>
    </source>
</evidence>
<dbReference type="PANTHER" id="PTHR46663">
    <property type="entry name" value="DIGUANYLATE CYCLASE DGCT-RELATED"/>
    <property type="match status" value="1"/>
</dbReference>
<keyword evidence="7" id="KW-1185">Reference proteome</keyword>
<dbReference type="RefSeq" id="WP_007019974.1">
    <property type="nucleotide sequence ID" value="NZ_CH724125.1"/>
</dbReference>
<evidence type="ECO:0000256" key="1">
    <source>
        <dbReference type="ARBA" id="ARBA00001946"/>
    </source>
</evidence>
<dbReference type="GO" id="GO:0003824">
    <property type="term" value="F:catalytic activity"/>
    <property type="evidence" value="ECO:0007669"/>
    <property type="project" value="UniProtKB-ARBA"/>
</dbReference>
<feature type="compositionally biased region" description="Polar residues" evidence="2">
    <location>
        <begin position="1"/>
        <end position="18"/>
    </location>
</feature>
<dbReference type="FunFam" id="3.30.70.270:FF:000001">
    <property type="entry name" value="Diguanylate cyclase domain protein"/>
    <property type="match status" value="1"/>
</dbReference>
<evidence type="ECO:0000259" key="4">
    <source>
        <dbReference type="PROSITE" id="PS50113"/>
    </source>
</evidence>
<evidence type="ECO:0000259" key="3">
    <source>
        <dbReference type="PROSITE" id="PS50112"/>
    </source>
</evidence>
<name>A0A7U8C6N3_NEPCE</name>
<dbReference type="SMART" id="SM00267">
    <property type="entry name" value="GGDEF"/>
    <property type="match status" value="1"/>
</dbReference>
<gene>
    <name evidence="6" type="ORF">MED92_10874</name>
</gene>
<dbReference type="InterPro" id="IPR000160">
    <property type="entry name" value="GGDEF_dom"/>
</dbReference>
<dbReference type="SMART" id="SM00091">
    <property type="entry name" value="PAS"/>
    <property type="match status" value="2"/>
</dbReference>
<dbReference type="Proteomes" id="UP000002171">
    <property type="component" value="Unassembled WGS sequence"/>
</dbReference>
<organism evidence="6 7">
    <name type="scientific">Neptuniibacter caesariensis</name>
    <dbReference type="NCBI Taxonomy" id="207954"/>
    <lineage>
        <taxon>Bacteria</taxon>
        <taxon>Pseudomonadati</taxon>
        <taxon>Pseudomonadota</taxon>
        <taxon>Gammaproteobacteria</taxon>
        <taxon>Oceanospirillales</taxon>
        <taxon>Oceanospirillaceae</taxon>
        <taxon>Neptuniibacter</taxon>
    </lineage>
</organism>
<dbReference type="PROSITE" id="PS50112">
    <property type="entry name" value="PAS"/>
    <property type="match status" value="1"/>
</dbReference>
<dbReference type="Pfam" id="PF00990">
    <property type="entry name" value="GGDEF"/>
    <property type="match status" value="1"/>
</dbReference>
<dbReference type="InterPro" id="IPR013656">
    <property type="entry name" value="PAS_4"/>
</dbReference>
<dbReference type="InterPro" id="IPR000014">
    <property type="entry name" value="PAS"/>
</dbReference>
<dbReference type="Gene3D" id="3.30.70.270">
    <property type="match status" value="1"/>
</dbReference>
<dbReference type="PROSITE" id="PS50113">
    <property type="entry name" value="PAC"/>
    <property type="match status" value="1"/>
</dbReference>
<comment type="cofactor">
    <cofactor evidence="1">
        <name>Mg(2+)</name>
        <dbReference type="ChEBI" id="CHEBI:18420"/>
    </cofactor>
</comment>
<dbReference type="NCBIfam" id="TIGR00254">
    <property type="entry name" value="GGDEF"/>
    <property type="match status" value="1"/>
</dbReference>
<dbReference type="InterPro" id="IPR035965">
    <property type="entry name" value="PAS-like_dom_sf"/>
</dbReference>
<reference evidence="6 7" key="1">
    <citation type="submission" date="2006-02" db="EMBL/GenBank/DDBJ databases">
        <authorList>
            <person name="Pinhassi J."/>
            <person name="Pedros-Alio C."/>
            <person name="Ferriera S."/>
            <person name="Johnson J."/>
            <person name="Kravitz S."/>
            <person name="Halpern A."/>
            <person name="Remington K."/>
            <person name="Beeson K."/>
            <person name="Tran B."/>
            <person name="Rogers Y.-H."/>
            <person name="Friedman R."/>
            <person name="Venter J.C."/>
        </authorList>
    </citation>
    <scope>NUCLEOTIDE SEQUENCE [LARGE SCALE GENOMIC DNA]</scope>
    <source>
        <strain evidence="6 7">MED92</strain>
    </source>
</reference>